<dbReference type="PANTHER" id="PTHR30563:SF0">
    <property type="entry name" value="DNA RECOMBINATION PROTEIN RMUC"/>
    <property type="match status" value="1"/>
</dbReference>
<evidence type="ECO:0000256" key="5">
    <source>
        <dbReference type="SAM" id="MobiDB-lite"/>
    </source>
</evidence>
<comment type="similarity">
    <text evidence="2">Belongs to the RmuC family.</text>
</comment>
<feature type="compositionally biased region" description="Basic and acidic residues" evidence="5">
    <location>
        <begin position="349"/>
        <end position="359"/>
    </location>
</feature>
<accession>A0A7G5FGE5</accession>
<name>A0A7G5FGE5_9CORY</name>
<evidence type="ECO:0000256" key="1">
    <source>
        <dbReference type="ARBA" id="ARBA00003416"/>
    </source>
</evidence>
<dbReference type="AlphaFoldDB" id="A0A7G5FGE5"/>
<sequence>MTSTMALFIFLLLGLGIGIVLGWALRSSRPSERDQQLLSALVRDGNIDSISKSLTPLEKAMGTLSGQVRDMEIERAETFAQLSAQVQAMNRTSLMLSDRTDKLVTALRAPQVRGRWGEMQLERVVELSGMVKHCDFDTQVSTADNAVRPDVVIRMSDGRNIVVDAKVPFLAYLDALDTTDPEEHQAHLRRHANHLRTHITQLSGKNYVRHFQPTPEFIVLFVPADPFLDAALSIDNELLEYAFSRNVVLATPTTLVALLRTVGLGWQHSALSDTAAEIQKLGSELYRRLGTSAEHLHKLGTSLNKSVEVFNQTVASLDSRVFVTARKLHELDALPNSGGQPPTLPFVDMRAREPRQTQE</sequence>
<keyword evidence="7" id="KW-1185">Reference proteome</keyword>
<evidence type="ECO:0000256" key="4">
    <source>
        <dbReference type="ARBA" id="ARBA00023172"/>
    </source>
</evidence>
<dbReference type="RefSeq" id="WP_182386507.1">
    <property type="nucleotide sequence ID" value="NZ_CP059833.1"/>
</dbReference>
<gene>
    <name evidence="6" type="ORF">HW450_02805</name>
</gene>
<comment type="function">
    <text evidence="1">Involved in DNA recombination.</text>
</comment>
<feature type="region of interest" description="Disordered" evidence="5">
    <location>
        <begin position="333"/>
        <end position="359"/>
    </location>
</feature>
<dbReference type="InterPro" id="IPR003798">
    <property type="entry name" value="DNA_recombination_RmuC"/>
</dbReference>
<dbReference type="Pfam" id="PF02646">
    <property type="entry name" value="RmuC"/>
    <property type="match status" value="1"/>
</dbReference>
<protein>
    <submittedName>
        <fullName evidence="6">DNA recombination protein RmuC</fullName>
    </submittedName>
</protein>
<dbReference type="PANTHER" id="PTHR30563">
    <property type="entry name" value="DNA RECOMBINATION PROTEIN RMUC"/>
    <property type="match status" value="1"/>
</dbReference>
<dbReference type="GO" id="GO:0006310">
    <property type="term" value="P:DNA recombination"/>
    <property type="evidence" value="ECO:0007669"/>
    <property type="project" value="UniProtKB-KW"/>
</dbReference>
<keyword evidence="4" id="KW-0233">DNA recombination</keyword>
<evidence type="ECO:0000256" key="3">
    <source>
        <dbReference type="ARBA" id="ARBA00023054"/>
    </source>
</evidence>
<evidence type="ECO:0000313" key="6">
    <source>
        <dbReference type="EMBL" id="QMV85686.1"/>
    </source>
</evidence>
<dbReference type="Proteomes" id="UP000515570">
    <property type="component" value="Chromosome"/>
</dbReference>
<dbReference type="EMBL" id="CP059833">
    <property type="protein sequence ID" value="QMV85686.1"/>
    <property type="molecule type" value="Genomic_DNA"/>
</dbReference>
<evidence type="ECO:0000313" key="7">
    <source>
        <dbReference type="Proteomes" id="UP000515570"/>
    </source>
</evidence>
<keyword evidence="3" id="KW-0175">Coiled coil</keyword>
<proteinExistence type="inferred from homology"/>
<evidence type="ECO:0000256" key="2">
    <source>
        <dbReference type="ARBA" id="ARBA00009840"/>
    </source>
</evidence>
<reference evidence="6 7" key="1">
    <citation type="submission" date="2020-07" db="EMBL/GenBank/DDBJ databases">
        <title>non toxigenic Corynebacterium sp. nov from a clinical source.</title>
        <authorList>
            <person name="Bernier A.-M."/>
            <person name="Bernard K."/>
        </authorList>
    </citation>
    <scope>NUCLEOTIDE SEQUENCE [LARGE SCALE GENOMIC DNA]</scope>
    <source>
        <strain evidence="7">NML 93-0612</strain>
    </source>
</reference>
<organism evidence="6 7">
    <name type="scientific">Corynebacterium hindlerae</name>
    <dbReference type="NCBI Taxonomy" id="699041"/>
    <lineage>
        <taxon>Bacteria</taxon>
        <taxon>Bacillati</taxon>
        <taxon>Actinomycetota</taxon>
        <taxon>Actinomycetes</taxon>
        <taxon>Mycobacteriales</taxon>
        <taxon>Corynebacteriaceae</taxon>
        <taxon>Corynebacterium</taxon>
    </lineage>
</organism>